<reference evidence="9" key="1">
    <citation type="journal article" date="2020" name="Microbiol. Resour. Announc.">
        <title>Complete genome sequences of four natural Pseudomonas isolates that catabolize a wide range of aromatic compounds relevant to lignin valorization.</title>
        <authorList>
            <person name="Hatmaker E.A."/>
            <person name="Presley G."/>
            <person name="Cannon O."/>
            <person name="Guss A.M."/>
            <person name="Elkins J.G."/>
        </authorList>
    </citation>
    <scope>NUCLEOTIDE SEQUENCE [LARGE SCALE GENOMIC DNA]</scope>
    <source>
        <strain evidence="9">H1F5C</strain>
    </source>
</reference>
<feature type="transmembrane region" description="Helical" evidence="7">
    <location>
        <begin position="205"/>
        <end position="223"/>
    </location>
</feature>
<keyword evidence="4 7" id="KW-0812">Transmembrane</keyword>
<dbReference type="InterPro" id="IPR003370">
    <property type="entry name" value="Chromate_transpt"/>
</dbReference>
<feature type="transmembrane region" description="Helical" evidence="7">
    <location>
        <begin position="274"/>
        <end position="293"/>
    </location>
</feature>
<name>A0A7G8YNX3_9PSED</name>
<evidence type="ECO:0000256" key="4">
    <source>
        <dbReference type="ARBA" id="ARBA00022692"/>
    </source>
</evidence>
<dbReference type="InterPro" id="IPR014047">
    <property type="entry name" value="Chr_Tranpt_l_chain"/>
</dbReference>
<evidence type="ECO:0000313" key="8">
    <source>
        <dbReference type="EMBL" id="QNH77371.1"/>
    </source>
</evidence>
<feature type="transmembrane region" description="Helical" evidence="7">
    <location>
        <begin position="380"/>
        <end position="396"/>
    </location>
</feature>
<keyword evidence="5 7" id="KW-1133">Transmembrane helix</keyword>
<keyword evidence="6 7" id="KW-0472">Membrane</keyword>
<dbReference type="PANTHER" id="PTHR33567:SF3">
    <property type="entry name" value="CHROMATE ION TRANSPORTER (EUROFUNG)"/>
    <property type="match status" value="1"/>
</dbReference>
<dbReference type="PIRSF" id="PIRSF004810">
    <property type="entry name" value="ChrA"/>
    <property type="match status" value="1"/>
</dbReference>
<dbReference type="Proteomes" id="UP000515277">
    <property type="component" value="Chromosome"/>
</dbReference>
<organism evidence="8 9">
    <name type="scientific">Pseudomonas protegens</name>
    <dbReference type="NCBI Taxonomy" id="380021"/>
    <lineage>
        <taxon>Bacteria</taxon>
        <taxon>Pseudomonadati</taxon>
        <taxon>Pseudomonadota</taxon>
        <taxon>Gammaproteobacteria</taxon>
        <taxon>Pseudomonadales</taxon>
        <taxon>Pseudomonadaceae</taxon>
        <taxon>Pseudomonas</taxon>
    </lineage>
</organism>
<feature type="transmembrane region" description="Helical" evidence="7">
    <location>
        <begin position="235"/>
        <end position="254"/>
    </location>
</feature>
<comment type="subcellular location">
    <subcellularLocation>
        <location evidence="1">Cell membrane</location>
        <topology evidence="1">Multi-pass membrane protein</topology>
    </subcellularLocation>
</comment>
<feature type="transmembrane region" description="Helical" evidence="7">
    <location>
        <begin position="146"/>
        <end position="161"/>
    </location>
</feature>
<feature type="transmembrane region" description="Helical" evidence="7">
    <location>
        <begin position="91"/>
        <end position="113"/>
    </location>
</feature>
<evidence type="ECO:0000256" key="1">
    <source>
        <dbReference type="ARBA" id="ARBA00004651"/>
    </source>
</evidence>
<gene>
    <name evidence="8" type="primary">chrA</name>
    <name evidence="8" type="ORF">GGI48_29715</name>
</gene>
<evidence type="ECO:0000313" key="9">
    <source>
        <dbReference type="Proteomes" id="UP000515277"/>
    </source>
</evidence>
<evidence type="ECO:0000256" key="6">
    <source>
        <dbReference type="ARBA" id="ARBA00023136"/>
    </source>
</evidence>
<feature type="transmembrane region" description="Helical" evidence="7">
    <location>
        <begin position="333"/>
        <end position="351"/>
    </location>
</feature>
<dbReference type="Pfam" id="PF02417">
    <property type="entry name" value="Chromate_transp"/>
    <property type="match status" value="2"/>
</dbReference>
<dbReference type="GO" id="GO:0015109">
    <property type="term" value="F:chromate transmembrane transporter activity"/>
    <property type="evidence" value="ECO:0007669"/>
    <property type="project" value="InterPro"/>
</dbReference>
<dbReference type="RefSeq" id="WP_179601540.1">
    <property type="nucleotide sequence ID" value="NZ_CP060201.1"/>
</dbReference>
<dbReference type="NCBIfam" id="TIGR00937">
    <property type="entry name" value="2A51"/>
    <property type="match status" value="1"/>
</dbReference>
<comment type="similarity">
    <text evidence="2">Belongs to the chromate ion transporter (CHR) (TC 2.A.51) family.</text>
</comment>
<feature type="transmembrane region" description="Helical" evidence="7">
    <location>
        <begin position="299"/>
        <end position="321"/>
    </location>
</feature>
<evidence type="ECO:0000256" key="2">
    <source>
        <dbReference type="ARBA" id="ARBA00005262"/>
    </source>
</evidence>
<feature type="transmembrane region" description="Helical" evidence="7">
    <location>
        <begin position="167"/>
        <end position="184"/>
    </location>
</feature>
<evidence type="ECO:0000256" key="7">
    <source>
        <dbReference type="SAM" id="Phobius"/>
    </source>
</evidence>
<feature type="transmembrane region" description="Helical" evidence="7">
    <location>
        <begin position="20"/>
        <end position="42"/>
    </location>
</feature>
<evidence type="ECO:0000256" key="3">
    <source>
        <dbReference type="ARBA" id="ARBA00022475"/>
    </source>
</evidence>
<dbReference type="GO" id="GO:0005886">
    <property type="term" value="C:plasma membrane"/>
    <property type="evidence" value="ECO:0007669"/>
    <property type="project" value="UniProtKB-SubCell"/>
</dbReference>
<accession>A0A7G8YNX3</accession>
<keyword evidence="3" id="KW-1003">Cell membrane</keyword>
<sequence>MADLTPASDPSATRDSPWQIFLMFLRLGLTSFGGPVAHLGYFRQEFVQRRRWLGEAAYAELVALCQFLPGPASSKVGIVLGLSRAGLPGALCAWLGFTLPSALALALLALGIGSGVPPGVLKGLQMVAVAVVALALWGMARSLCRGALRIAIALLAAWLVLRWPGLGAQLLVMLLAALAGTWLITPAARSEVDALAPWGSRRLGGLLLALAALLLLVLPWLSALWPNTWLRLFDGFYRIGALVFGGGHVVLPLLQSQVVASGWISDPLFMTGYASAQAVPGPLFSVAAFIGAAIDGWPGALICLLAIFLPGFLLVIGVLPFWQTLRQRRRIQAALAGVNAAVVGVLAAALYQPLWTSSVTGPAELLAVLLALVLLRSGRVPPWALVLLGAALGGWLL</sequence>
<evidence type="ECO:0000256" key="5">
    <source>
        <dbReference type="ARBA" id="ARBA00022989"/>
    </source>
</evidence>
<dbReference type="EMBL" id="CP060201">
    <property type="protein sequence ID" value="QNH77371.1"/>
    <property type="molecule type" value="Genomic_DNA"/>
</dbReference>
<dbReference type="AlphaFoldDB" id="A0A7G8YNX3"/>
<proteinExistence type="inferred from homology"/>
<feature type="transmembrane region" description="Helical" evidence="7">
    <location>
        <begin position="119"/>
        <end position="139"/>
    </location>
</feature>
<protein>
    <submittedName>
        <fullName evidence="8">Chromate efflux transporter</fullName>
    </submittedName>
</protein>
<dbReference type="PANTHER" id="PTHR33567">
    <property type="entry name" value="CHROMATE ION TRANSPORTER (EUROFUNG)"/>
    <property type="match status" value="1"/>
</dbReference>